<comment type="caution">
    <text evidence="1">The sequence shown here is derived from an EMBL/GenBank/DDBJ whole genome shotgun (WGS) entry which is preliminary data.</text>
</comment>
<name>A0ACC1CIG0_9NEOP</name>
<dbReference type="Proteomes" id="UP000824533">
    <property type="component" value="Linkage Group LG24"/>
</dbReference>
<accession>A0ACC1CIG0</accession>
<proteinExistence type="predicted"/>
<protein>
    <submittedName>
        <fullName evidence="1">Uncharacterized protein</fullName>
    </submittedName>
</protein>
<reference evidence="1 2" key="1">
    <citation type="journal article" date="2021" name="Front. Genet.">
        <title>Chromosome-Level Genome Assembly Reveals Significant Gene Expansion in the Toll and IMD Signaling Pathways of Dendrolimus kikuchii.</title>
        <authorList>
            <person name="Zhou J."/>
            <person name="Wu P."/>
            <person name="Xiong Z."/>
            <person name="Liu N."/>
            <person name="Zhao N."/>
            <person name="Ji M."/>
            <person name="Qiu Y."/>
            <person name="Yang B."/>
        </authorList>
    </citation>
    <scope>NUCLEOTIDE SEQUENCE [LARGE SCALE GENOMIC DNA]</scope>
    <source>
        <strain evidence="1">Ann1</strain>
    </source>
</reference>
<evidence type="ECO:0000313" key="2">
    <source>
        <dbReference type="Proteomes" id="UP000824533"/>
    </source>
</evidence>
<gene>
    <name evidence="1" type="ORF">K1T71_012797</name>
</gene>
<sequence length="394" mass="44803">MDSIISRTLLVQLIIQVIVQTVIINVAVAQDTDDLNFTKIISKYDDYKSEQHSVITEDGYILKVFRLIQTDCLGKTKRRPVILMHGYVLSADSWVVAGRKAGLGYLIADLCFDLWIGNFRDLEFWNYSHTELGRYDLPAIIDYVRDTTNSSDVIYIGFSQGAGSFYVMCSERPGYSDKVSLMISIAPATRHLHTESLAFRLITRYAEIFREDLMKAGIGEMLFKGSLLQTTLRLLCSISTTLYDISKDIFDAKTFHPGFVSKETLVAMSKTLPAGSSVQNSAHFGQLVVSSEFRKYDYGVNKNLQVYGFDEPPSYNLSAVTTPVLVIYGLNDAIVDSKDVLWLSKKLPNVLEVYRVKEPLFTHFDVCYSRFTKELLFPKVKEYLLRYQPSKYNN</sequence>
<evidence type="ECO:0000313" key="1">
    <source>
        <dbReference type="EMBL" id="KAJ0171247.1"/>
    </source>
</evidence>
<dbReference type="EMBL" id="CM034410">
    <property type="protein sequence ID" value="KAJ0171247.1"/>
    <property type="molecule type" value="Genomic_DNA"/>
</dbReference>
<organism evidence="1 2">
    <name type="scientific">Dendrolimus kikuchii</name>
    <dbReference type="NCBI Taxonomy" id="765133"/>
    <lineage>
        <taxon>Eukaryota</taxon>
        <taxon>Metazoa</taxon>
        <taxon>Ecdysozoa</taxon>
        <taxon>Arthropoda</taxon>
        <taxon>Hexapoda</taxon>
        <taxon>Insecta</taxon>
        <taxon>Pterygota</taxon>
        <taxon>Neoptera</taxon>
        <taxon>Endopterygota</taxon>
        <taxon>Lepidoptera</taxon>
        <taxon>Glossata</taxon>
        <taxon>Ditrysia</taxon>
        <taxon>Bombycoidea</taxon>
        <taxon>Lasiocampidae</taxon>
        <taxon>Dendrolimus</taxon>
    </lineage>
</organism>
<keyword evidence="2" id="KW-1185">Reference proteome</keyword>